<organism evidence="1 2">
    <name type="scientific">Raoultella terrigena</name>
    <name type="common">Klebsiella terrigena</name>
    <dbReference type="NCBI Taxonomy" id="577"/>
    <lineage>
        <taxon>Bacteria</taxon>
        <taxon>Pseudomonadati</taxon>
        <taxon>Pseudomonadota</taxon>
        <taxon>Gammaproteobacteria</taxon>
        <taxon>Enterobacterales</taxon>
        <taxon>Enterobacteriaceae</taxon>
        <taxon>Klebsiella/Raoultella group</taxon>
        <taxon>Raoultella</taxon>
    </lineage>
</organism>
<evidence type="ECO:0000313" key="1">
    <source>
        <dbReference type="EMBL" id="VDR27464.1"/>
    </source>
</evidence>
<protein>
    <submittedName>
        <fullName evidence="1">Uncharacterized protein</fullName>
    </submittedName>
</protein>
<dbReference type="KEGG" id="rtg:NCTC13098_03834"/>
<evidence type="ECO:0000313" key="2">
    <source>
        <dbReference type="Proteomes" id="UP000274346"/>
    </source>
</evidence>
<dbReference type="Proteomes" id="UP000274346">
    <property type="component" value="Chromosome"/>
</dbReference>
<proteinExistence type="predicted"/>
<reference evidence="1 2" key="1">
    <citation type="submission" date="2018-12" db="EMBL/GenBank/DDBJ databases">
        <authorList>
            <consortium name="Pathogen Informatics"/>
        </authorList>
    </citation>
    <scope>NUCLEOTIDE SEQUENCE [LARGE SCALE GENOMIC DNA]</scope>
    <source>
        <strain evidence="1 2">NCTC13098</strain>
    </source>
</reference>
<name>A0A3P8IZF3_RAOTE</name>
<dbReference type="EMBL" id="LR131271">
    <property type="protein sequence ID" value="VDR27464.1"/>
    <property type="molecule type" value="Genomic_DNA"/>
</dbReference>
<gene>
    <name evidence="1" type="ORF">NCTC13098_03834</name>
</gene>
<dbReference type="SUPFAM" id="SSF50475">
    <property type="entry name" value="FMN-binding split barrel"/>
    <property type="match status" value="1"/>
</dbReference>
<dbReference type="AlphaFoldDB" id="A0A3P8IZF3"/>
<sequence>MPISRCSGAIPQPAFATRRSPKRISPLAGTVSPASRRSSVLFPQPDGPSSATMLPASICRSILLRTVLAPKAKETLSSLMPVSARIIALPIGKAILYRRSKTAGPRPPAINTGELTCCYPLWDLVPANYRGLDDVLITFSLRLNVLSGIRPIYQGTHMSRFPPRRTSVRQSPAHHGPTILITSYDAQSGRRNVDGRRVVDAVEFAPPRVAIVVDKSAWTREIIERNGTFGIGGAGRGRRQLDLRGRAASAGAMRISSTPTAFR</sequence>
<accession>A0A3P8IZF3</accession>